<evidence type="ECO:0000256" key="1">
    <source>
        <dbReference type="SAM" id="Phobius"/>
    </source>
</evidence>
<comment type="caution">
    <text evidence="2">The sequence shown here is derived from an EMBL/GenBank/DDBJ whole genome shotgun (WGS) entry which is preliminary data.</text>
</comment>
<keyword evidence="1" id="KW-0472">Membrane</keyword>
<feature type="transmembrane region" description="Helical" evidence="1">
    <location>
        <begin position="84"/>
        <end position="104"/>
    </location>
</feature>
<dbReference type="EMBL" id="JAOPGA020001266">
    <property type="protein sequence ID" value="KAL0486765.1"/>
    <property type="molecule type" value="Genomic_DNA"/>
</dbReference>
<feature type="transmembrane region" description="Helical" evidence="1">
    <location>
        <begin position="54"/>
        <end position="78"/>
    </location>
</feature>
<name>A0AAW2ZD21_9EUKA</name>
<proteinExistence type="predicted"/>
<reference evidence="2 3" key="1">
    <citation type="submission" date="2024-03" db="EMBL/GenBank/DDBJ databases">
        <title>The Acrasis kona genome and developmental transcriptomes reveal deep origins of eukaryotic multicellular pathways.</title>
        <authorList>
            <person name="Sheikh S."/>
            <person name="Fu C.-J."/>
            <person name="Brown M.W."/>
            <person name="Baldauf S.L."/>
        </authorList>
    </citation>
    <scope>NUCLEOTIDE SEQUENCE [LARGE SCALE GENOMIC DNA]</scope>
    <source>
        <strain evidence="2 3">ATCC MYA-3509</strain>
    </source>
</reference>
<keyword evidence="1" id="KW-1133">Transmembrane helix</keyword>
<evidence type="ECO:0000313" key="2">
    <source>
        <dbReference type="EMBL" id="KAL0486765.1"/>
    </source>
</evidence>
<keyword evidence="1" id="KW-0812">Transmembrane</keyword>
<organism evidence="2 3">
    <name type="scientific">Acrasis kona</name>
    <dbReference type="NCBI Taxonomy" id="1008807"/>
    <lineage>
        <taxon>Eukaryota</taxon>
        <taxon>Discoba</taxon>
        <taxon>Heterolobosea</taxon>
        <taxon>Tetramitia</taxon>
        <taxon>Eutetramitia</taxon>
        <taxon>Acrasidae</taxon>
        <taxon>Acrasis</taxon>
    </lineage>
</organism>
<evidence type="ECO:0000313" key="3">
    <source>
        <dbReference type="Proteomes" id="UP001431209"/>
    </source>
</evidence>
<protein>
    <recommendedName>
        <fullName evidence="4">Photosystem I assembly protein Ycf4</fullName>
    </recommendedName>
</protein>
<sequence>MAPIPYNFETEEFDLVPPSSLSGTVNQSDYELTIKKCNRIWEQYTSSRRKIRTISVSVVIIGLLLGAAAIITLLVLNLTGVVDLGIPVFLIVGFVQVVLHIYGVRMAGRTGAEIQEYLDGEDSFCATYKLRMTILVEVVKNHGAVPMLQITSIGEQPSLYQAHNDSLTKLLLYSNLEGRYRRVEKC</sequence>
<accession>A0AAW2ZD21</accession>
<dbReference type="AlphaFoldDB" id="A0AAW2ZD21"/>
<keyword evidence="3" id="KW-1185">Reference proteome</keyword>
<gene>
    <name evidence="2" type="ORF">AKO1_012117</name>
</gene>
<evidence type="ECO:0008006" key="4">
    <source>
        <dbReference type="Google" id="ProtNLM"/>
    </source>
</evidence>
<dbReference type="Proteomes" id="UP001431209">
    <property type="component" value="Unassembled WGS sequence"/>
</dbReference>